<sequence length="131" mass="15041">MSSCDKAEPKPLSEPAMELHRIYIHSESKRGGETSVRTLRAHTVDWINDDGWFYIEEDPELYKITIVLIFFRGGKQRVNENPQHFLIAKIYQEAGFTPKELGTGLDFGEMYNGEPLIFEVTVTVDGRDTEM</sequence>
<evidence type="ECO:0000313" key="1">
    <source>
        <dbReference type="EMBL" id="KAJ1370965.1"/>
    </source>
</evidence>
<reference evidence="1" key="1">
    <citation type="submission" date="2021-06" db="EMBL/GenBank/DDBJ databases">
        <title>Parelaphostrongylus tenuis whole genome reference sequence.</title>
        <authorList>
            <person name="Garwood T.J."/>
            <person name="Larsen P.A."/>
            <person name="Fountain-Jones N.M."/>
            <person name="Garbe J.R."/>
            <person name="Macchietto M.G."/>
            <person name="Kania S.A."/>
            <person name="Gerhold R.W."/>
            <person name="Richards J.E."/>
            <person name="Wolf T.M."/>
        </authorList>
    </citation>
    <scope>NUCLEOTIDE SEQUENCE</scope>
    <source>
        <strain evidence="1">MNPRO001-30</strain>
        <tissue evidence="1">Meninges</tissue>
    </source>
</reference>
<gene>
    <name evidence="1" type="ORF">KIN20_032814</name>
</gene>
<name>A0AAD5R7T3_PARTN</name>
<dbReference type="Proteomes" id="UP001196413">
    <property type="component" value="Unassembled WGS sequence"/>
</dbReference>
<comment type="caution">
    <text evidence="1">The sequence shown here is derived from an EMBL/GenBank/DDBJ whole genome shotgun (WGS) entry which is preliminary data.</text>
</comment>
<dbReference type="AlphaFoldDB" id="A0AAD5R7T3"/>
<evidence type="ECO:0000313" key="2">
    <source>
        <dbReference type="Proteomes" id="UP001196413"/>
    </source>
</evidence>
<organism evidence="1 2">
    <name type="scientific">Parelaphostrongylus tenuis</name>
    <name type="common">Meningeal worm</name>
    <dbReference type="NCBI Taxonomy" id="148309"/>
    <lineage>
        <taxon>Eukaryota</taxon>
        <taxon>Metazoa</taxon>
        <taxon>Ecdysozoa</taxon>
        <taxon>Nematoda</taxon>
        <taxon>Chromadorea</taxon>
        <taxon>Rhabditida</taxon>
        <taxon>Rhabditina</taxon>
        <taxon>Rhabditomorpha</taxon>
        <taxon>Strongyloidea</taxon>
        <taxon>Metastrongylidae</taxon>
        <taxon>Parelaphostrongylus</taxon>
    </lineage>
</organism>
<accession>A0AAD5R7T3</accession>
<dbReference type="EMBL" id="JAHQIW010006887">
    <property type="protein sequence ID" value="KAJ1370965.1"/>
    <property type="molecule type" value="Genomic_DNA"/>
</dbReference>
<keyword evidence="2" id="KW-1185">Reference proteome</keyword>
<protein>
    <submittedName>
        <fullName evidence="1">Uncharacterized protein</fullName>
    </submittedName>
</protein>
<proteinExistence type="predicted"/>